<accession>A0A8J4WQ31</accession>
<name>A0A8J4WQ31_CLAMG</name>
<sequence length="56" mass="6633">MHDHRCTGWTGKRRLFLSLLRNFVANSCSTRKYWHRGGLLQLLCQGLYRQCSARHV</sequence>
<evidence type="ECO:0000313" key="2">
    <source>
        <dbReference type="EMBL" id="KAF5887203.1"/>
    </source>
</evidence>
<comment type="caution">
    <text evidence="2">The sequence shown here is derived from an EMBL/GenBank/DDBJ whole genome shotgun (WGS) entry which is preliminary data.</text>
</comment>
<feature type="chain" id="PRO_5035175737" evidence="1">
    <location>
        <begin position="18"/>
        <end position="56"/>
    </location>
</feature>
<keyword evidence="3" id="KW-1185">Reference proteome</keyword>
<feature type="signal peptide" evidence="1">
    <location>
        <begin position="1"/>
        <end position="17"/>
    </location>
</feature>
<gene>
    <name evidence="2" type="ORF">DAT39_022331</name>
</gene>
<dbReference type="Proteomes" id="UP000727407">
    <property type="component" value="Unassembled WGS sequence"/>
</dbReference>
<proteinExistence type="predicted"/>
<keyword evidence="1" id="KW-0732">Signal</keyword>
<dbReference type="EMBL" id="QNUK01001124">
    <property type="protein sequence ID" value="KAF5887203.1"/>
    <property type="molecule type" value="Genomic_DNA"/>
</dbReference>
<dbReference type="AlphaFoldDB" id="A0A8J4WQ31"/>
<organism evidence="2 3">
    <name type="scientific">Clarias magur</name>
    <name type="common">Asian catfish</name>
    <name type="synonym">Macropteronotus magur</name>
    <dbReference type="NCBI Taxonomy" id="1594786"/>
    <lineage>
        <taxon>Eukaryota</taxon>
        <taxon>Metazoa</taxon>
        <taxon>Chordata</taxon>
        <taxon>Craniata</taxon>
        <taxon>Vertebrata</taxon>
        <taxon>Euteleostomi</taxon>
        <taxon>Actinopterygii</taxon>
        <taxon>Neopterygii</taxon>
        <taxon>Teleostei</taxon>
        <taxon>Ostariophysi</taxon>
        <taxon>Siluriformes</taxon>
        <taxon>Clariidae</taxon>
        <taxon>Clarias</taxon>
    </lineage>
</organism>
<evidence type="ECO:0000256" key="1">
    <source>
        <dbReference type="SAM" id="SignalP"/>
    </source>
</evidence>
<protein>
    <submittedName>
        <fullName evidence="2">Uncharacterized protein</fullName>
    </submittedName>
</protein>
<reference evidence="2" key="1">
    <citation type="submission" date="2020-07" db="EMBL/GenBank/DDBJ databases">
        <title>Clarias magur genome sequencing, assembly and annotation.</title>
        <authorList>
            <person name="Kushwaha B."/>
            <person name="Kumar R."/>
            <person name="Das P."/>
            <person name="Joshi C.G."/>
            <person name="Kumar D."/>
            <person name="Nagpure N.S."/>
            <person name="Pandey M."/>
            <person name="Agarwal S."/>
            <person name="Srivastava S."/>
            <person name="Singh M."/>
            <person name="Sahoo L."/>
            <person name="Jayasankar P."/>
            <person name="Meher P.K."/>
            <person name="Koringa P.G."/>
            <person name="Iquebal M.A."/>
            <person name="Das S.P."/>
            <person name="Bit A."/>
            <person name="Patnaik S."/>
            <person name="Patel N."/>
            <person name="Shah T.M."/>
            <person name="Hinsu A."/>
            <person name="Jena J.K."/>
        </authorList>
    </citation>
    <scope>NUCLEOTIDE SEQUENCE</scope>
    <source>
        <strain evidence="2">CIFAMagur01</strain>
        <tissue evidence="2">Testis</tissue>
    </source>
</reference>
<evidence type="ECO:0000313" key="3">
    <source>
        <dbReference type="Proteomes" id="UP000727407"/>
    </source>
</evidence>